<comment type="caution">
    <text evidence="3">The sequence shown here is derived from an EMBL/GenBank/DDBJ whole genome shotgun (WGS) entry which is preliminary data.</text>
</comment>
<dbReference type="EMBL" id="CAJNOT010006580">
    <property type="protein sequence ID" value="CAF1492242.1"/>
    <property type="molecule type" value="Genomic_DNA"/>
</dbReference>
<evidence type="ECO:0000256" key="1">
    <source>
        <dbReference type="SAM" id="MobiDB-lite"/>
    </source>
</evidence>
<feature type="compositionally biased region" description="Polar residues" evidence="1">
    <location>
        <begin position="116"/>
        <end position="127"/>
    </location>
</feature>
<protein>
    <submittedName>
        <fullName evidence="3">Uncharacterized protein</fullName>
    </submittedName>
</protein>
<dbReference type="AlphaFoldDB" id="A0A819TI22"/>
<organism evidence="3 4">
    <name type="scientific">Rotaria sordida</name>
    <dbReference type="NCBI Taxonomy" id="392033"/>
    <lineage>
        <taxon>Eukaryota</taxon>
        <taxon>Metazoa</taxon>
        <taxon>Spiralia</taxon>
        <taxon>Gnathifera</taxon>
        <taxon>Rotifera</taxon>
        <taxon>Eurotatoria</taxon>
        <taxon>Bdelloidea</taxon>
        <taxon>Philodinida</taxon>
        <taxon>Philodinidae</taxon>
        <taxon>Rotaria</taxon>
    </lineage>
</organism>
<dbReference type="Proteomes" id="UP000663864">
    <property type="component" value="Unassembled WGS sequence"/>
</dbReference>
<evidence type="ECO:0000313" key="2">
    <source>
        <dbReference type="EMBL" id="CAF1492242.1"/>
    </source>
</evidence>
<evidence type="ECO:0000313" key="4">
    <source>
        <dbReference type="Proteomes" id="UP000663836"/>
    </source>
</evidence>
<proteinExistence type="predicted"/>
<sequence>MSVGLQEQRQLVIPNDNSNVTCKSDDDQYKQFLIEASQSSNHPITTISSTTSENEDNNYSQQLRTTDVRINLIDCMKCYVKIPRCKIDQQLYDPNAHVKTKFDREIQEYREEQEIASQTQDNQATSKTVEEKEKETEEEEEKENDGFIDYLDDYNPMNTCIIIDLPWPQAAE</sequence>
<accession>A0A819TI22</accession>
<evidence type="ECO:0000313" key="3">
    <source>
        <dbReference type="EMBL" id="CAF4078306.1"/>
    </source>
</evidence>
<gene>
    <name evidence="3" type="ORF">JBS370_LOCUS30553</name>
    <name evidence="2" type="ORF">ZHD862_LOCUS37066</name>
</gene>
<dbReference type="Proteomes" id="UP000663836">
    <property type="component" value="Unassembled WGS sequence"/>
</dbReference>
<dbReference type="EMBL" id="CAJOBD010007105">
    <property type="protein sequence ID" value="CAF4078306.1"/>
    <property type="molecule type" value="Genomic_DNA"/>
</dbReference>
<name>A0A819TI22_9BILA</name>
<reference evidence="3" key="1">
    <citation type="submission" date="2021-02" db="EMBL/GenBank/DDBJ databases">
        <authorList>
            <person name="Nowell W R."/>
        </authorList>
    </citation>
    <scope>NUCLEOTIDE SEQUENCE</scope>
</reference>
<feature type="region of interest" description="Disordered" evidence="1">
    <location>
        <begin position="112"/>
        <end position="149"/>
    </location>
</feature>